<gene>
    <name evidence="7" type="ORF">GWI33_016936</name>
</gene>
<dbReference type="PANTHER" id="PTHR23235:SF150">
    <property type="entry name" value="KRUEPPEL-LIKE FACTOR LUNA"/>
    <property type="match status" value="1"/>
</dbReference>
<dbReference type="GO" id="GO:0000978">
    <property type="term" value="F:RNA polymerase II cis-regulatory region sequence-specific DNA binding"/>
    <property type="evidence" value="ECO:0007669"/>
    <property type="project" value="TreeGrafter"/>
</dbReference>
<dbReference type="PROSITE" id="PS00028">
    <property type="entry name" value="ZINC_FINGER_C2H2_1"/>
    <property type="match status" value="1"/>
</dbReference>
<dbReference type="InterPro" id="IPR013087">
    <property type="entry name" value="Znf_C2H2_type"/>
</dbReference>
<keyword evidence="3" id="KW-0862">Zinc</keyword>
<accession>A0A834HZX7</accession>
<dbReference type="PROSITE" id="PS50157">
    <property type="entry name" value="ZINC_FINGER_C2H2_2"/>
    <property type="match status" value="1"/>
</dbReference>
<dbReference type="OrthoDB" id="4748970at2759"/>
<feature type="region of interest" description="Disordered" evidence="5">
    <location>
        <begin position="150"/>
        <end position="171"/>
    </location>
</feature>
<keyword evidence="1" id="KW-0479">Metal-binding</keyword>
<dbReference type="PANTHER" id="PTHR23235">
    <property type="entry name" value="KRUEPPEL-LIKE TRANSCRIPTION FACTOR"/>
    <property type="match status" value="1"/>
</dbReference>
<dbReference type="AlphaFoldDB" id="A0A834HZX7"/>
<dbReference type="Proteomes" id="UP000625711">
    <property type="component" value="Unassembled WGS sequence"/>
</dbReference>
<evidence type="ECO:0000256" key="1">
    <source>
        <dbReference type="ARBA" id="ARBA00022723"/>
    </source>
</evidence>
<feature type="region of interest" description="Disordered" evidence="5">
    <location>
        <begin position="1"/>
        <end position="20"/>
    </location>
</feature>
<evidence type="ECO:0000256" key="5">
    <source>
        <dbReference type="SAM" id="MobiDB-lite"/>
    </source>
</evidence>
<sequence>MERYLKDEPKVPSYKKLPESSRCSWYEVTSLDEFGDHPLDTLSTASSPMSWDGALSCAVLVKQEPIDDEEEDDESYHQNGDRLQLLVARNPATLTPPSSPESGPGHSNSSSSTGDMEVCNLRLTGSHTRNTIVRVRASGLTRFISMVPRSTGTANPSSTAASAKARLDHSPDSKRRIHKCQFLGCKKVYTKSSHLKAHQRTHTVDAQQGLDATSHDFGAVTSTRGEISLFSLLQLCIPAPEKNIFGIVYPSNEETPGIFEVKHHECKCDRNDDAGGARVAGGYRRFFLSSLVRKANSPAADFIKALFGFGEFGAKKREGQLGRAGPGSVLIKIELRSDFGTRKNYGRNGAEINQSSKDIARFFLTLVNFSPEKSSPRLFPFRYSSALPLPLVFPPLSHFLQEEFSARHPSPPGKSSSLVVACSLHGNLRPVGTEDKVPVCALGVRAMQRQERLTEETARRGPRHAAAAFPVVEVYGGPEHDDVGATPSSPVKETVFCAVGIPDDILCRRCGYGKNLQSSAKFKAF</sequence>
<protein>
    <recommendedName>
        <fullName evidence="6">C2H2-type domain-containing protein</fullName>
    </recommendedName>
</protein>
<evidence type="ECO:0000313" key="7">
    <source>
        <dbReference type="EMBL" id="KAF7270078.1"/>
    </source>
</evidence>
<dbReference type="SUPFAM" id="SSF57667">
    <property type="entry name" value="beta-beta-alpha zinc fingers"/>
    <property type="match status" value="1"/>
</dbReference>
<reference evidence="7" key="1">
    <citation type="submission" date="2020-08" db="EMBL/GenBank/DDBJ databases">
        <title>Genome sequencing and assembly of the red palm weevil Rhynchophorus ferrugineus.</title>
        <authorList>
            <person name="Dias G.B."/>
            <person name="Bergman C.M."/>
            <person name="Manee M."/>
        </authorList>
    </citation>
    <scope>NUCLEOTIDE SEQUENCE</scope>
    <source>
        <strain evidence="7">AA-2017</strain>
        <tissue evidence="7">Whole larva</tissue>
    </source>
</reference>
<dbReference type="GO" id="GO:0000981">
    <property type="term" value="F:DNA-binding transcription factor activity, RNA polymerase II-specific"/>
    <property type="evidence" value="ECO:0007669"/>
    <property type="project" value="TreeGrafter"/>
</dbReference>
<evidence type="ECO:0000256" key="4">
    <source>
        <dbReference type="PROSITE-ProRule" id="PRU00042"/>
    </source>
</evidence>
<evidence type="ECO:0000256" key="2">
    <source>
        <dbReference type="ARBA" id="ARBA00022771"/>
    </source>
</evidence>
<keyword evidence="2 4" id="KW-0863">Zinc-finger</keyword>
<feature type="compositionally biased region" description="Polar residues" evidence="5">
    <location>
        <begin position="150"/>
        <end position="161"/>
    </location>
</feature>
<dbReference type="Gene3D" id="3.30.160.60">
    <property type="entry name" value="Classic Zinc Finger"/>
    <property type="match status" value="1"/>
</dbReference>
<proteinExistence type="predicted"/>
<evidence type="ECO:0000256" key="3">
    <source>
        <dbReference type="ARBA" id="ARBA00022833"/>
    </source>
</evidence>
<dbReference type="EMBL" id="JAACXV010014140">
    <property type="protein sequence ID" value="KAF7270078.1"/>
    <property type="molecule type" value="Genomic_DNA"/>
</dbReference>
<evidence type="ECO:0000313" key="8">
    <source>
        <dbReference type="Proteomes" id="UP000625711"/>
    </source>
</evidence>
<name>A0A834HZX7_RHYFE</name>
<evidence type="ECO:0000259" key="6">
    <source>
        <dbReference type="PROSITE" id="PS50157"/>
    </source>
</evidence>
<feature type="domain" description="C2H2-type" evidence="6">
    <location>
        <begin position="178"/>
        <end position="207"/>
    </location>
</feature>
<dbReference type="GO" id="GO:0008270">
    <property type="term" value="F:zinc ion binding"/>
    <property type="evidence" value="ECO:0007669"/>
    <property type="project" value="UniProtKB-KW"/>
</dbReference>
<keyword evidence="8" id="KW-1185">Reference proteome</keyword>
<comment type="caution">
    <text evidence="7">The sequence shown here is derived from an EMBL/GenBank/DDBJ whole genome shotgun (WGS) entry which is preliminary data.</text>
</comment>
<dbReference type="FunFam" id="3.30.160.60:FF:000021">
    <property type="entry name" value="Basic krueppel-like factor 3"/>
    <property type="match status" value="1"/>
</dbReference>
<dbReference type="InterPro" id="IPR036236">
    <property type="entry name" value="Znf_C2H2_sf"/>
</dbReference>
<organism evidence="7 8">
    <name type="scientific">Rhynchophorus ferrugineus</name>
    <name type="common">Red palm weevil</name>
    <name type="synonym">Curculio ferrugineus</name>
    <dbReference type="NCBI Taxonomy" id="354439"/>
    <lineage>
        <taxon>Eukaryota</taxon>
        <taxon>Metazoa</taxon>
        <taxon>Ecdysozoa</taxon>
        <taxon>Arthropoda</taxon>
        <taxon>Hexapoda</taxon>
        <taxon>Insecta</taxon>
        <taxon>Pterygota</taxon>
        <taxon>Neoptera</taxon>
        <taxon>Endopterygota</taxon>
        <taxon>Coleoptera</taxon>
        <taxon>Polyphaga</taxon>
        <taxon>Cucujiformia</taxon>
        <taxon>Curculionidae</taxon>
        <taxon>Dryophthorinae</taxon>
        <taxon>Rhynchophorus</taxon>
    </lineage>
</organism>
<feature type="compositionally biased region" description="Basic and acidic residues" evidence="5">
    <location>
        <begin position="1"/>
        <end position="10"/>
    </location>
</feature>
<feature type="region of interest" description="Disordered" evidence="5">
    <location>
        <begin position="92"/>
        <end position="116"/>
    </location>
</feature>
<feature type="compositionally biased region" description="Low complexity" evidence="5">
    <location>
        <begin position="100"/>
        <end position="114"/>
    </location>
</feature>